<dbReference type="SUPFAM" id="SSF56731">
    <property type="entry name" value="DNA primase core"/>
    <property type="match status" value="1"/>
</dbReference>
<feature type="region of interest" description="Disordered" evidence="15">
    <location>
        <begin position="423"/>
        <end position="487"/>
    </location>
</feature>
<keyword evidence="5 12" id="KW-0235">DNA replication</keyword>
<keyword evidence="3 12" id="KW-0808">Transferase</keyword>
<evidence type="ECO:0000256" key="14">
    <source>
        <dbReference type="PIRSR" id="PIRSR002811-1"/>
    </source>
</evidence>
<protein>
    <recommendedName>
        <fullName evidence="12 13">DNA primase</fullName>
        <ecNumber evidence="12">2.7.7.101</ecNumber>
    </recommendedName>
</protein>
<name>A0A7W6H2Q1_9HYPH</name>
<evidence type="ECO:0000256" key="8">
    <source>
        <dbReference type="ARBA" id="ARBA00022833"/>
    </source>
</evidence>
<dbReference type="Pfam" id="PF01807">
    <property type="entry name" value="Zn_ribbon_DnaG"/>
    <property type="match status" value="1"/>
</dbReference>
<evidence type="ECO:0000256" key="1">
    <source>
        <dbReference type="ARBA" id="ARBA00022478"/>
    </source>
</evidence>
<feature type="compositionally biased region" description="Gly residues" evidence="15">
    <location>
        <begin position="436"/>
        <end position="461"/>
    </location>
</feature>
<feature type="zinc finger region" description="CHC2-type" evidence="12 14">
    <location>
        <begin position="43"/>
        <end position="67"/>
    </location>
</feature>
<feature type="domain" description="Toprim" evidence="16">
    <location>
        <begin position="262"/>
        <end position="344"/>
    </location>
</feature>
<evidence type="ECO:0000256" key="13">
    <source>
        <dbReference type="PIRNR" id="PIRNR002811"/>
    </source>
</evidence>
<dbReference type="Gene3D" id="3.90.980.10">
    <property type="entry name" value="DNA primase, catalytic core, N-terminal domain"/>
    <property type="match status" value="1"/>
</dbReference>
<dbReference type="RefSeq" id="WP_183196848.1">
    <property type="nucleotide sequence ID" value="NZ_JACIEK010000001.1"/>
</dbReference>
<dbReference type="PIRSF" id="PIRSF002811">
    <property type="entry name" value="DnaG"/>
    <property type="match status" value="1"/>
</dbReference>
<dbReference type="InterPro" id="IPR034151">
    <property type="entry name" value="TOPRIM_DnaG_bac"/>
</dbReference>
<evidence type="ECO:0000256" key="5">
    <source>
        <dbReference type="ARBA" id="ARBA00022705"/>
    </source>
</evidence>
<dbReference type="FunFam" id="3.40.1360.10:FF:000002">
    <property type="entry name" value="DNA primase"/>
    <property type="match status" value="1"/>
</dbReference>
<dbReference type="Gene3D" id="3.90.580.10">
    <property type="entry name" value="Zinc finger, CHC2-type domain"/>
    <property type="match status" value="1"/>
</dbReference>
<dbReference type="NCBIfam" id="TIGR01391">
    <property type="entry name" value="dnaG"/>
    <property type="match status" value="1"/>
</dbReference>
<dbReference type="SMART" id="SM00493">
    <property type="entry name" value="TOPRIM"/>
    <property type="match status" value="1"/>
</dbReference>
<dbReference type="GO" id="GO:1990077">
    <property type="term" value="C:primosome complex"/>
    <property type="evidence" value="ECO:0007669"/>
    <property type="project" value="UniProtKB-KW"/>
</dbReference>
<comment type="catalytic activity">
    <reaction evidence="12">
        <text>ssDNA + n NTP = ssDNA/pppN(pN)n-1 hybrid + (n-1) diphosphate.</text>
        <dbReference type="EC" id="2.7.7.101"/>
    </reaction>
</comment>
<dbReference type="CDD" id="cd03364">
    <property type="entry name" value="TOPRIM_DnaG_primases"/>
    <property type="match status" value="1"/>
</dbReference>
<gene>
    <name evidence="12" type="primary">dnaG</name>
    <name evidence="17" type="ORF">GGR04_000138</name>
</gene>
<dbReference type="EC" id="2.7.7.101" evidence="12"/>
<comment type="cofactor">
    <cofactor evidence="12 13 14">
        <name>Zn(2+)</name>
        <dbReference type="ChEBI" id="CHEBI:29105"/>
    </cofactor>
    <text evidence="12 13 14">Binds 1 zinc ion per monomer.</text>
</comment>
<dbReference type="Proteomes" id="UP000542776">
    <property type="component" value="Unassembled WGS sequence"/>
</dbReference>
<comment type="domain">
    <text evidence="12">Contains an N-terminal zinc-binding domain, a central core domain that contains the primase activity, and a C-terminal DnaB-binding domain.</text>
</comment>
<dbReference type="InterPro" id="IPR013264">
    <property type="entry name" value="DNAG_N"/>
</dbReference>
<dbReference type="Pfam" id="PF08275">
    <property type="entry name" value="DNAG_N"/>
    <property type="match status" value="1"/>
</dbReference>
<keyword evidence="9" id="KW-0460">Magnesium</keyword>
<dbReference type="SMART" id="SM00400">
    <property type="entry name" value="ZnF_CHCC"/>
    <property type="match status" value="1"/>
</dbReference>
<feature type="compositionally biased region" description="Low complexity" evidence="15">
    <location>
        <begin position="424"/>
        <end position="435"/>
    </location>
</feature>
<evidence type="ECO:0000256" key="6">
    <source>
        <dbReference type="ARBA" id="ARBA00022723"/>
    </source>
</evidence>
<dbReference type="SUPFAM" id="SSF57783">
    <property type="entry name" value="Zinc beta-ribbon"/>
    <property type="match status" value="1"/>
</dbReference>
<accession>A0A7W6H2Q1</accession>
<comment type="subunit">
    <text evidence="12">Monomer. Interacts with DnaB.</text>
</comment>
<dbReference type="GO" id="GO:0000428">
    <property type="term" value="C:DNA-directed RNA polymerase complex"/>
    <property type="evidence" value="ECO:0007669"/>
    <property type="project" value="UniProtKB-KW"/>
</dbReference>
<dbReference type="EMBL" id="JACIEK010000001">
    <property type="protein sequence ID" value="MBB3996317.1"/>
    <property type="molecule type" value="Genomic_DNA"/>
</dbReference>
<keyword evidence="2 12" id="KW-0639">Primosome</keyword>
<dbReference type="PANTHER" id="PTHR30313:SF2">
    <property type="entry name" value="DNA PRIMASE"/>
    <property type="match status" value="1"/>
</dbReference>
<dbReference type="Pfam" id="PF10410">
    <property type="entry name" value="DnaB_bind"/>
    <property type="match status" value="1"/>
</dbReference>
<dbReference type="InterPro" id="IPR030846">
    <property type="entry name" value="DnaG_bac"/>
</dbReference>
<dbReference type="GO" id="GO:0005737">
    <property type="term" value="C:cytoplasm"/>
    <property type="evidence" value="ECO:0007669"/>
    <property type="project" value="TreeGrafter"/>
</dbReference>
<evidence type="ECO:0000313" key="18">
    <source>
        <dbReference type="Proteomes" id="UP000542776"/>
    </source>
</evidence>
<organism evidence="17 18">
    <name type="scientific">Aureimonas pseudogalii</name>
    <dbReference type="NCBI Taxonomy" id="1744844"/>
    <lineage>
        <taxon>Bacteria</taxon>
        <taxon>Pseudomonadati</taxon>
        <taxon>Pseudomonadota</taxon>
        <taxon>Alphaproteobacteria</taxon>
        <taxon>Hyphomicrobiales</taxon>
        <taxon>Aurantimonadaceae</taxon>
        <taxon>Aureimonas</taxon>
    </lineage>
</organism>
<dbReference type="InterPro" id="IPR036977">
    <property type="entry name" value="DNA_primase_Znf_CHC2"/>
</dbReference>
<evidence type="ECO:0000256" key="12">
    <source>
        <dbReference type="HAMAP-Rule" id="MF_00974"/>
    </source>
</evidence>
<comment type="similarity">
    <text evidence="12 13">Belongs to the DnaG primase family.</text>
</comment>
<proteinExistence type="inferred from homology"/>
<keyword evidence="8 12" id="KW-0862">Zinc</keyword>
<dbReference type="GO" id="GO:0003677">
    <property type="term" value="F:DNA binding"/>
    <property type="evidence" value="ECO:0007669"/>
    <property type="project" value="UniProtKB-KW"/>
</dbReference>
<evidence type="ECO:0000256" key="2">
    <source>
        <dbReference type="ARBA" id="ARBA00022515"/>
    </source>
</evidence>
<comment type="caution">
    <text evidence="17">The sequence shown here is derived from an EMBL/GenBank/DDBJ whole genome shotgun (WGS) entry which is preliminary data.</text>
</comment>
<dbReference type="HAMAP" id="MF_00974">
    <property type="entry name" value="DNA_primase_DnaG"/>
    <property type="match status" value="1"/>
</dbReference>
<dbReference type="InterPro" id="IPR050219">
    <property type="entry name" value="DnaG_primase"/>
</dbReference>
<keyword evidence="6 12" id="KW-0479">Metal-binding</keyword>
<evidence type="ECO:0000256" key="7">
    <source>
        <dbReference type="ARBA" id="ARBA00022771"/>
    </source>
</evidence>
<keyword evidence="4 12" id="KW-0548">Nucleotidyltransferase</keyword>
<evidence type="ECO:0000256" key="15">
    <source>
        <dbReference type="SAM" id="MobiDB-lite"/>
    </source>
</evidence>
<evidence type="ECO:0000313" key="17">
    <source>
        <dbReference type="EMBL" id="MBB3996317.1"/>
    </source>
</evidence>
<dbReference type="PANTHER" id="PTHR30313">
    <property type="entry name" value="DNA PRIMASE"/>
    <property type="match status" value="1"/>
</dbReference>
<keyword evidence="10 12" id="KW-0238">DNA-binding</keyword>
<dbReference type="Pfam" id="PF13662">
    <property type="entry name" value="Toprim_4"/>
    <property type="match status" value="1"/>
</dbReference>
<dbReference type="Gene3D" id="3.40.1360.10">
    <property type="match status" value="1"/>
</dbReference>
<comment type="function">
    <text evidence="12 13">RNA polymerase that catalyzes the synthesis of short RNA molecules used as primers for DNA polymerase during DNA replication.</text>
</comment>
<evidence type="ECO:0000256" key="3">
    <source>
        <dbReference type="ARBA" id="ARBA00022679"/>
    </source>
</evidence>
<sequence length="671" mass="73343">MRFSPSFLDEIRARVPISDVIGRRVTWDRRKTQASRGDWWACCPFHGEKSPSFHCEDAKGRYHCFGCGVSGDHFRFLTELEGMSFPEAVERMAAEAGVPMPARDAEAERRDEARATILDALRIASDFFRQSLQEVEGAKARAYLRDRGLNSAVQKQFAIGYAPESRNRLKEFLAAKGVGKAEVEAAGLVVHGEGIAVSYDRFRDRVMFPILDGREQPIAFGGRALSSDVSAKYLNSPETEVFHKGNVLFNIASARRAAKATGTLVVAEGYMDVVALHQAGFEHAVAPLGTALTDRQLELLWRTVPEPILCFDGDAAGLKAANRAADVALPLLKPGRSLRFALLPDGADPDDLIRAQGAEVMRGVLSKARPLADLLWMRETASGSFDTPERRAELEQRLKTLVRGIGDESVRRHYQQDVDERLRAFFGPGPGPSARGRGGYGGGGGGGAGRGDGYSRPGGGEGGRRFEPGSRGPQAGRGAQAGARRSAVSDRLVRSSMMRAAGSSAAPLREVTIVVGFVNHPLLLREAFDYLADLELESVELERLRSTVMDVYADQLPHTRDEILGALDRRGLLASFEGFETQLRLVRQWTVLPDAALEDAREAVRQALHLQHRARSLHRELRMAEEALGTEADELAYLQVLEIKREIENIAGTEALIDGFGILSGRPAKGI</sequence>
<evidence type="ECO:0000256" key="4">
    <source>
        <dbReference type="ARBA" id="ARBA00022695"/>
    </source>
</evidence>
<dbReference type="GO" id="GO:0006269">
    <property type="term" value="P:DNA replication, synthesis of primer"/>
    <property type="evidence" value="ECO:0007669"/>
    <property type="project" value="UniProtKB-UniRule"/>
</dbReference>
<dbReference type="InterPro" id="IPR006295">
    <property type="entry name" value="DNA_primase_DnaG"/>
</dbReference>
<dbReference type="InterPro" id="IPR019475">
    <property type="entry name" value="DNA_primase_DnaB-bd"/>
</dbReference>
<feature type="compositionally biased region" description="Low complexity" evidence="15">
    <location>
        <begin position="469"/>
        <end position="486"/>
    </location>
</feature>
<reference evidence="17 18" key="1">
    <citation type="submission" date="2020-08" db="EMBL/GenBank/DDBJ databases">
        <title>Genomic Encyclopedia of Type Strains, Phase IV (KMG-IV): sequencing the most valuable type-strain genomes for metagenomic binning, comparative biology and taxonomic classification.</title>
        <authorList>
            <person name="Goeker M."/>
        </authorList>
    </citation>
    <scope>NUCLEOTIDE SEQUENCE [LARGE SCALE GENOMIC DNA]</scope>
    <source>
        <strain evidence="17 18">DSM 102238</strain>
    </source>
</reference>
<keyword evidence="11 12" id="KW-0804">Transcription</keyword>
<keyword evidence="7 12" id="KW-0863">Zinc-finger</keyword>
<dbReference type="AlphaFoldDB" id="A0A7W6H2Q1"/>
<dbReference type="PROSITE" id="PS50880">
    <property type="entry name" value="TOPRIM"/>
    <property type="match status" value="1"/>
</dbReference>
<evidence type="ECO:0000256" key="10">
    <source>
        <dbReference type="ARBA" id="ARBA00023125"/>
    </source>
</evidence>
<dbReference type="GO" id="GO:0008270">
    <property type="term" value="F:zinc ion binding"/>
    <property type="evidence" value="ECO:0007669"/>
    <property type="project" value="UniProtKB-UniRule"/>
</dbReference>
<evidence type="ECO:0000259" key="16">
    <source>
        <dbReference type="PROSITE" id="PS50880"/>
    </source>
</evidence>
<dbReference type="InterPro" id="IPR006171">
    <property type="entry name" value="TOPRIM_dom"/>
</dbReference>
<dbReference type="InterPro" id="IPR002694">
    <property type="entry name" value="Znf_CHC2"/>
</dbReference>
<dbReference type="InterPro" id="IPR037068">
    <property type="entry name" value="DNA_primase_core_N_sf"/>
</dbReference>
<evidence type="ECO:0000256" key="9">
    <source>
        <dbReference type="ARBA" id="ARBA00022842"/>
    </source>
</evidence>
<keyword evidence="1 12" id="KW-0240">DNA-directed RNA polymerase</keyword>
<keyword evidence="18" id="KW-1185">Reference proteome</keyword>
<evidence type="ECO:0000256" key="11">
    <source>
        <dbReference type="ARBA" id="ARBA00023163"/>
    </source>
</evidence>
<dbReference type="GO" id="GO:0003899">
    <property type="term" value="F:DNA-directed RNA polymerase activity"/>
    <property type="evidence" value="ECO:0007669"/>
    <property type="project" value="UniProtKB-UniRule"/>
</dbReference>